<feature type="compositionally biased region" description="Polar residues" evidence="1">
    <location>
        <begin position="40"/>
        <end position="55"/>
    </location>
</feature>
<dbReference type="GO" id="GO:0006367">
    <property type="term" value="P:transcription initiation at RNA polymerase II promoter"/>
    <property type="evidence" value="ECO:0007669"/>
    <property type="project" value="TreeGrafter"/>
</dbReference>
<dbReference type="InterPro" id="IPR037813">
    <property type="entry name" value="TAF2"/>
</dbReference>
<proteinExistence type="predicted"/>
<evidence type="ECO:0000313" key="2">
    <source>
        <dbReference type="EMBL" id="KAA1132217.1"/>
    </source>
</evidence>
<feature type="compositionally biased region" description="Polar residues" evidence="1">
    <location>
        <begin position="100"/>
        <end position="117"/>
    </location>
</feature>
<reference evidence="2 3" key="1">
    <citation type="submission" date="2019-05" db="EMBL/GenBank/DDBJ databases">
        <title>Emergence of the Ug99 lineage of the wheat stem rust pathogen through somatic hybridization.</title>
        <authorList>
            <person name="Li F."/>
            <person name="Upadhyaya N.M."/>
            <person name="Sperschneider J."/>
            <person name="Matny O."/>
            <person name="Nguyen-Phuc H."/>
            <person name="Mago R."/>
            <person name="Raley C."/>
            <person name="Miller M.E."/>
            <person name="Silverstein K.A.T."/>
            <person name="Henningsen E."/>
            <person name="Hirsch C.D."/>
            <person name="Visser B."/>
            <person name="Pretorius Z.A."/>
            <person name="Steffenson B.J."/>
            <person name="Schwessinger B."/>
            <person name="Dodds P.N."/>
            <person name="Figueroa M."/>
        </authorList>
    </citation>
    <scope>NUCLEOTIDE SEQUENCE [LARGE SCALE GENOMIC DNA]</scope>
    <source>
        <strain evidence="2 3">Ug99</strain>
    </source>
</reference>
<dbReference type="EMBL" id="VDEP01000089">
    <property type="protein sequence ID" value="KAA1132217.1"/>
    <property type="molecule type" value="Genomic_DNA"/>
</dbReference>
<accession>A0A5B0S2U1</accession>
<sequence length="316" mass="35249">MILSPIYHSLPVMPIYSHHSHLNQTIQNLPGTDLPAALRPSTNHCGSLQMPSPYTRSPEAGSHPSIPQHVLSEHLKIIFNLTVHYPKLVLHFGQPTSPTIGQSSFTPSSDSNGSNDRPVSPSRRASLKTRLMNQISIKKITRRTRSEASNIKEQEPLDQISAYQDDHRPSHSKNSRSPHNQSRPTTGSRVPSVDQEVEGLDNVIDPHNHVDAGNSSWSRSNTINSPEGLFLDIQCIDINIIPKSPSDTWLINGLPLYITGLYFKAIWGTNDYRDRIKQEIKSSPLHPRSTSQVIGRWHISRLKSGDPQELSLCDLG</sequence>
<comment type="caution">
    <text evidence="2">The sequence shown here is derived from an EMBL/GenBank/DDBJ whole genome shotgun (WGS) entry which is preliminary data.</text>
</comment>
<feature type="region of interest" description="Disordered" evidence="1">
    <location>
        <begin position="34"/>
        <end position="66"/>
    </location>
</feature>
<dbReference type="GO" id="GO:0016251">
    <property type="term" value="F:RNA polymerase II general transcription initiation factor activity"/>
    <property type="evidence" value="ECO:0007669"/>
    <property type="project" value="TreeGrafter"/>
</dbReference>
<gene>
    <name evidence="2" type="ORF">PGTUg99_001813</name>
</gene>
<feature type="compositionally biased region" description="Polar residues" evidence="1">
    <location>
        <begin position="177"/>
        <end position="189"/>
    </location>
</feature>
<name>A0A5B0S2U1_PUCGR</name>
<evidence type="ECO:0000313" key="3">
    <source>
        <dbReference type="Proteomes" id="UP000325313"/>
    </source>
</evidence>
<dbReference type="PANTHER" id="PTHR15137">
    <property type="entry name" value="TRANSCRIPTION INITIATION FACTOR TFIID"/>
    <property type="match status" value="1"/>
</dbReference>
<dbReference type="AlphaFoldDB" id="A0A5B0S2U1"/>
<dbReference type="GO" id="GO:0000976">
    <property type="term" value="F:transcription cis-regulatory region binding"/>
    <property type="evidence" value="ECO:0007669"/>
    <property type="project" value="TreeGrafter"/>
</dbReference>
<dbReference type="GO" id="GO:0003682">
    <property type="term" value="F:chromatin binding"/>
    <property type="evidence" value="ECO:0007669"/>
    <property type="project" value="TreeGrafter"/>
</dbReference>
<organism evidence="2 3">
    <name type="scientific">Puccinia graminis f. sp. tritici</name>
    <dbReference type="NCBI Taxonomy" id="56615"/>
    <lineage>
        <taxon>Eukaryota</taxon>
        <taxon>Fungi</taxon>
        <taxon>Dikarya</taxon>
        <taxon>Basidiomycota</taxon>
        <taxon>Pucciniomycotina</taxon>
        <taxon>Pucciniomycetes</taxon>
        <taxon>Pucciniales</taxon>
        <taxon>Pucciniaceae</taxon>
        <taxon>Puccinia</taxon>
    </lineage>
</organism>
<dbReference type="GO" id="GO:0005669">
    <property type="term" value="C:transcription factor TFIID complex"/>
    <property type="evidence" value="ECO:0007669"/>
    <property type="project" value="InterPro"/>
</dbReference>
<protein>
    <submittedName>
        <fullName evidence="2">Uncharacterized protein</fullName>
    </submittedName>
</protein>
<dbReference type="Proteomes" id="UP000325313">
    <property type="component" value="Unassembled WGS sequence"/>
</dbReference>
<feature type="compositionally biased region" description="Basic and acidic residues" evidence="1">
    <location>
        <begin position="144"/>
        <end position="155"/>
    </location>
</feature>
<feature type="region of interest" description="Disordered" evidence="1">
    <location>
        <begin position="100"/>
        <end position="193"/>
    </location>
</feature>
<dbReference type="PANTHER" id="PTHR15137:SF9">
    <property type="entry name" value="TRANSCRIPTION INITIATION FACTOR TFIID SUBUNIT 2"/>
    <property type="match status" value="1"/>
</dbReference>
<evidence type="ECO:0000256" key="1">
    <source>
        <dbReference type="SAM" id="MobiDB-lite"/>
    </source>
</evidence>